<feature type="transmembrane region" description="Helical" evidence="6">
    <location>
        <begin position="182"/>
        <end position="200"/>
    </location>
</feature>
<dbReference type="GO" id="GO:0000139">
    <property type="term" value="C:Golgi membrane"/>
    <property type="evidence" value="ECO:0007669"/>
    <property type="project" value="InterPro"/>
</dbReference>
<name>A0A9W9RZ27_9EURO</name>
<evidence type="ECO:0000256" key="1">
    <source>
        <dbReference type="ARBA" id="ARBA00004477"/>
    </source>
</evidence>
<dbReference type="InterPro" id="IPR037185">
    <property type="entry name" value="EmrE-like"/>
</dbReference>
<comment type="caution">
    <text evidence="7">The sequence shown here is derived from an EMBL/GenBank/DDBJ whole genome shotgun (WGS) entry which is preliminary data.</text>
</comment>
<dbReference type="RefSeq" id="XP_056553657.1">
    <property type="nucleotide sequence ID" value="XM_056701594.1"/>
</dbReference>
<sequence>MQAQTPKRVLWRWSRLQPSQDVKSWTYIALLLLQHTLQSQPATNHDRFEPLSGIILIEISKFTISAICVMHSDASPSLREGFSGTLLTASNDTTVSAVLFTVATILQSVGAHYLDLVPYLVLSQLKTLVTPIFARIILNQRYPLKNWIFIAMMSLGIVLAQLGSGSDKSSAKGLKVQSMVRGAFVMLLAGVCVAIGSLCIERTMKRSGLLFLCNSQLAAYSSSFALIYFCWITNLSFGDFFRGFSILVWIYLVLQVSGGFLVAWCVQMTSTVTKNYAQGLGFVLAVVVPRLVTHQDISLELLAGVGLVLASVLGSSSFNQRKPAMDEIQEKGNNLNKCEV</sequence>
<keyword evidence="2 6" id="KW-0812">Transmembrane</keyword>
<evidence type="ECO:0000256" key="4">
    <source>
        <dbReference type="ARBA" id="ARBA00022989"/>
    </source>
</evidence>
<feature type="transmembrane region" description="Helical" evidence="6">
    <location>
        <begin position="240"/>
        <end position="264"/>
    </location>
</feature>
<dbReference type="AlphaFoldDB" id="A0A9W9RZ27"/>
<keyword evidence="4 6" id="KW-1133">Transmembrane helix</keyword>
<evidence type="ECO:0000256" key="2">
    <source>
        <dbReference type="ARBA" id="ARBA00022692"/>
    </source>
</evidence>
<dbReference type="Pfam" id="PF04142">
    <property type="entry name" value="Nuc_sug_transp"/>
    <property type="match status" value="1"/>
</dbReference>
<dbReference type="OrthoDB" id="408493at2759"/>
<accession>A0A9W9RZ27</accession>
<dbReference type="GeneID" id="81440773"/>
<reference evidence="7" key="1">
    <citation type="submission" date="2022-11" db="EMBL/GenBank/DDBJ databases">
        <authorList>
            <person name="Petersen C."/>
        </authorList>
    </citation>
    <scope>NUCLEOTIDE SEQUENCE</scope>
    <source>
        <strain evidence="7">IBT 29864</strain>
    </source>
</reference>
<dbReference type="Proteomes" id="UP001147782">
    <property type="component" value="Unassembled WGS sequence"/>
</dbReference>
<dbReference type="GO" id="GO:0015165">
    <property type="term" value="F:pyrimidine nucleotide-sugar transmembrane transporter activity"/>
    <property type="evidence" value="ECO:0007669"/>
    <property type="project" value="InterPro"/>
</dbReference>
<evidence type="ECO:0000256" key="5">
    <source>
        <dbReference type="ARBA" id="ARBA00023136"/>
    </source>
</evidence>
<protein>
    <submittedName>
        <fullName evidence="7">Nucleotide-sugar transporter</fullName>
    </submittedName>
</protein>
<proteinExistence type="predicted"/>
<reference evidence="7" key="2">
    <citation type="journal article" date="2023" name="IMA Fungus">
        <title>Comparative genomic study of the Penicillium genus elucidates a diverse pangenome and 15 lateral gene transfer events.</title>
        <authorList>
            <person name="Petersen C."/>
            <person name="Sorensen T."/>
            <person name="Nielsen M.R."/>
            <person name="Sondergaard T.E."/>
            <person name="Sorensen J.L."/>
            <person name="Fitzpatrick D.A."/>
            <person name="Frisvad J.C."/>
            <person name="Nielsen K.L."/>
        </authorList>
    </citation>
    <scope>NUCLEOTIDE SEQUENCE</scope>
    <source>
        <strain evidence="7">IBT 29864</strain>
    </source>
</reference>
<dbReference type="EMBL" id="JAPZBS010000007">
    <property type="protein sequence ID" value="KAJ5368915.1"/>
    <property type="molecule type" value="Genomic_DNA"/>
</dbReference>
<comment type="subcellular location">
    <subcellularLocation>
        <location evidence="1">Endoplasmic reticulum membrane</location>
        <topology evidence="1">Multi-pass membrane protein</topology>
    </subcellularLocation>
</comment>
<evidence type="ECO:0000256" key="6">
    <source>
        <dbReference type="SAM" id="Phobius"/>
    </source>
</evidence>
<dbReference type="SUPFAM" id="SSF103481">
    <property type="entry name" value="Multidrug resistance efflux transporter EmrE"/>
    <property type="match status" value="1"/>
</dbReference>
<feature type="transmembrane region" description="Helical" evidence="6">
    <location>
        <begin position="209"/>
        <end position="234"/>
    </location>
</feature>
<keyword evidence="8" id="KW-1185">Reference proteome</keyword>
<gene>
    <name evidence="7" type="ORF">N7496_008675</name>
</gene>
<feature type="transmembrane region" description="Helical" evidence="6">
    <location>
        <begin position="144"/>
        <end position="162"/>
    </location>
</feature>
<evidence type="ECO:0000256" key="3">
    <source>
        <dbReference type="ARBA" id="ARBA00022824"/>
    </source>
</evidence>
<dbReference type="PANTHER" id="PTHR10231">
    <property type="entry name" value="NUCLEOTIDE-SUGAR TRANSMEMBRANE TRANSPORTER"/>
    <property type="match status" value="1"/>
</dbReference>
<organism evidence="7 8">
    <name type="scientific">Penicillium cataractarum</name>
    <dbReference type="NCBI Taxonomy" id="2100454"/>
    <lineage>
        <taxon>Eukaryota</taxon>
        <taxon>Fungi</taxon>
        <taxon>Dikarya</taxon>
        <taxon>Ascomycota</taxon>
        <taxon>Pezizomycotina</taxon>
        <taxon>Eurotiomycetes</taxon>
        <taxon>Eurotiomycetidae</taxon>
        <taxon>Eurotiales</taxon>
        <taxon>Aspergillaceae</taxon>
        <taxon>Penicillium</taxon>
    </lineage>
</organism>
<evidence type="ECO:0000313" key="7">
    <source>
        <dbReference type="EMBL" id="KAJ5368915.1"/>
    </source>
</evidence>
<keyword evidence="5 6" id="KW-0472">Membrane</keyword>
<keyword evidence="3" id="KW-0256">Endoplasmic reticulum</keyword>
<evidence type="ECO:0000313" key="8">
    <source>
        <dbReference type="Proteomes" id="UP001147782"/>
    </source>
</evidence>
<dbReference type="InterPro" id="IPR007271">
    <property type="entry name" value="Nuc_sug_transpt"/>
</dbReference>